<evidence type="ECO:0000313" key="4">
    <source>
        <dbReference type="Proteomes" id="UP000789831"/>
    </source>
</evidence>
<dbReference type="Proteomes" id="UP000789831">
    <property type="component" value="Unassembled WGS sequence"/>
</dbReference>
<reference evidence="3" key="1">
    <citation type="submission" date="2021-06" db="EMBL/GenBank/DDBJ databases">
        <authorList>
            <person name="Kallberg Y."/>
            <person name="Tangrot J."/>
            <person name="Rosling A."/>
        </authorList>
    </citation>
    <scope>NUCLEOTIDE SEQUENCE</scope>
    <source>
        <strain evidence="3">MT106</strain>
    </source>
</reference>
<protein>
    <submittedName>
        <fullName evidence="3">1446_t:CDS:1</fullName>
    </submittedName>
</protein>
<keyword evidence="2" id="KW-0539">Nucleus</keyword>
<dbReference type="PANTHER" id="PTHR12214:SF0">
    <property type="entry name" value="LD29489P"/>
    <property type="match status" value="1"/>
</dbReference>
<comment type="caution">
    <text evidence="3">The sequence shown here is derived from an EMBL/GenBank/DDBJ whole genome shotgun (WGS) entry which is preliminary data.</text>
</comment>
<accession>A0A9N8YLQ2</accession>
<dbReference type="GO" id="GO:0000398">
    <property type="term" value="P:mRNA splicing, via spliceosome"/>
    <property type="evidence" value="ECO:0007669"/>
    <property type="project" value="InterPro"/>
</dbReference>
<dbReference type="EMBL" id="CAJVPL010000072">
    <property type="protein sequence ID" value="CAG8441794.1"/>
    <property type="molecule type" value="Genomic_DNA"/>
</dbReference>
<dbReference type="InterPro" id="IPR012890">
    <property type="entry name" value="GCFC2-like"/>
</dbReference>
<gene>
    <name evidence="3" type="ORF">AGERDE_LOCUS1123</name>
</gene>
<dbReference type="PANTHER" id="PTHR12214">
    <property type="entry name" value="GC-RICH SEQUENCE DNA-BINDING FACTOR"/>
    <property type="match status" value="1"/>
</dbReference>
<proteinExistence type="predicted"/>
<evidence type="ECO:0000256" key="2">
    <source>
        <dbReference type="ARBA" id="ARBA00023242"/>
    </source>
</evidence>
<comment type="subcellular location">
    <subcellularLocation>
        <location evidence="1">Nucleus</location>
    </subcellularLocation>
</comment>
<evidence type="ECO:0000313" key="3">
    <source>
        <dbReference type="EMBL" id="CAG8441794.1"/>
    </source>
</evidence>
<evidence type="ECO:0000256" key="1">
    <source>
        <dbReference type="ARBA" id="ARBA00004123"/>
    </source>
</evidence>
<organism evidence="3 4">
    <name type="scientific">Ambispora gerdemannii</name>
    <dbReference type="NCBI Taxonomy" id="144530"/>
    <lineage>
        <taxon>Eukaryota</taxon>
        <taxon>Fungi</taxon>
        <taxon>Fungi incertae sedis</taxon>
        <taxon>Mucoromycota</taxon>
        <taxon>Glomeromycotina</taxon>
        <taxon>Glomeromycetes</taxon>
        <taxon>Archaeosporales</taxon>
        <taxon>Ambisporaceae</taxon>
        <taxon>Ambispora</taxon>
    </lineage>
</organism>
<sequence length="196" mass="22526">MKWYQILSDYGVTEMQQIDNDDDDIRLLGKLVDKIIIPKLSRMANILNPFSSKQMKASVELIDQVVLSSSGGKDSQRFKDLISSFTDRLTSIVNSIEYDTLSLGKISLLESIAFYRNRYFWRNFKLLANLLLWRTLLPPENLRSLIDQLLDRCLLPLLSTGGVSDNDKYRKILELVPGEWMSQYLLEKIARGAVGF</sequence>
<dbReference type="AlphaFoldDB" id="A0A9N8YLQ2"/>
<name>A0A9N8YLQ2_9GLOM</name>
<keyword evidence="4" id="KW-1185">Reference proteome</keyword>
<dbReference type="GO" id="GO:0005634">
    <property type="term" value="C:nucleus"/>
    <property type="evidence" value="ECO:0007669"/>
    <property type="project" value="UniProtKB-SubCell"/>
</dbReference>
<dbReference type="OrthoDB" id="429427at2759"/>
<dbReference type="GO" id="GO:0003677">
    <property type="term" value="F:DNA binding"/>
    <property type="evidence" value="ECO:0007669"/>
    <property type="project" value="InterPro"/>
</dbReference>